<gene>
    <name evidence="5" type="ORF">A2731_01145</name>
</gene>
<keyword evidence="1" id="KW-0479">Metal-binding</keyword>
<feature type="region of interest" description="Disordered" evidence="2">
    <location>
        <begin position="40"/>
        <end position="99"/>
    </location>
</feature>
<sequence length="192" mass="21706">MKLKIFLLTLILGSVIIITGCTQQQQQQLTNTLTNNEQGQLKNDDLIDDDSIENDGSKEDDSMDDDDILEDDDLTNDDSLTNDDRSEDEDSVNDDSMTEDNEVKTFNLTAKNFSFSQQEIRVEKGDKVKIVLISEQGFHDWTIDKFNARTSQINTGQTSEVEFIADKAGLFEYYCSIGTHRQMGMVGKLIVE</sequence>
<keyword evidence="3" id="KW-0732">Signal</keyword>
<dbReference type="EMBL" id="MHIC01000002">
    <property type="protein sequence ID" value="OGY46162.1"/>
    <property type="molecule type" value="Genomic_DNA"/>
</dbReference>
<comment type="caution">
    <text evidence="5">The sequence shown here is derived from an EMBL/GenBank/DDBJ whole genome shotgun (WGS) entry which is preliminary data.</text>
</comment>
<feature type="compositionally biased region" description="Acidic residues" evidence="2">
    <location>
        <begin position="85"/>
        <end position="99"/>
    </location>
</feature>
<dbReference type="Gene3D" id="2.60.40.420">
    <property type="entry name" value="Cupredoxins - blue copper proteins"/>
    <property type="match status" value="1"/>
</dbReference>
<dbReference type="InterPro" id="IPR033138">
    <property type="entry name" value="Cu_oxidase_CS"/>
</dbReference>
<accession>A0A1G1Y1J9</accession>
<evidence type="ECO:0000256" key="1">
    <source>
        <dbReference type="ARBA" id="ARBA00022723"/>
    </source>
</evidence>
<feature type="signal peptide" evidence="3">
    <location>
        <begin position="1"/>
        <end position="19"/>
    </location>
</feature>
<proteinExistence type="predicted"/>
<protein>
    <recommendedName>
        <fullName evidence="4">EfeO-type cupredoxin-like domain-containing protein</fullName>
    </recommendedName>
</protein>
<dbReference type="STRING" id="1797533.A2731_01145"/>
<reference evidence="5 6" key="1">
    <citation type="journal article" date="2016" name="Nat. Commun.">
        <title>Thousands of microbial genomes shed light on interconnected biogeochemical processes in an aquifer system.</title>
        <authorList>
            <person name="Anantharaman K."/>
            <person name="Brown C.T."/>
            <person name="Hug L.A."/>
            <person name="Sharon I."/>
            <person name="Castelle C.J."/>
            <person name="Probst A.J."/>
            <person name="Thomas B.C."/>
            <person name="Singh A."/>
            <person name="Wilkins M.J."/>
            <person name="Karaoz U."/>
            <person name="Brodie E.L."/>
            <person name="Williams K.H."/>
            <person name="Hubbard S.S."/>
            <person name="Banfield J.F."/>
        </authorList>
    </citation>
    <scope>NUCLEOTIDE SEQUENCE [LARGE SCALE GENOMIC DNA]</scope>
</reference>
<dbReference type="AlphaFoldDB" id="A0A1G1Y1J9"/>
<feature type="domain" description="EfeO-type cupredoxin-like" evidence="4">
    <location>
        <begin position="99"/>
        <end position="191"/>
    </location>
</feature>
<organism evidence="5 6">
    <name type="scientific">Candidatus Buchananbacteria bacterium RIFCSPHIGHO2_01_FULL_39_8</name>
    <dbReference type="NCBI Taxonomy" id="1797533"/>
    <lineage>
        <taxon>Bacteria</taxon>
        <taxon>Candidatus Buchananiibacteriota</taxon>
    </lineage>
</organism>
<dbReference type="SUPFAM" id="SSF49503">
    <property type="entry name" value="Cupredoxins"/>
    <property type="match status" value="1"/>
</dbReference>
<evidence type="ECO:0000259" key="4">
    <source>
        <dbReference type="Pfam" id="PF13473"/>
    </source>
</evidence>
<dbReference type="GO" id="GO:0046872">
    <property type="term" value="F:metal ion binding"/>
    <property type="evidence" value="ECO:0007669"/>
    <property type="project" value="UniProtKB-KW"/>
</dbReference>
<evidence type="ECO:0000256" key="2">
    <source>
        <dbReference type="SAM" id="MobiDB-lite"/>
    </source>
</evidence>
<dbReference type="Pfam" id="PF13473">
    <property type="entry name" value="Cupredoxin_1"/>
    <property type="match status" value="1"/>
</dbReference>
<evidence type="ECO:0000256" key="3">
    <source>
        <dbReference type="SAM" id="SignalP"/>
    </source>
</evidence>
<evidence type="ECO:0000313" key="5">
    <source>
        <dbReference type="EMBL" id="OGY46162.1"/>
    </source>
</evidence>
<dbReference type="InterPro" id="IPR028096">
    <property type="entry name" value="EfeO_Cupredoxin"/>
</dbReference>
<name>A0A1G1Y1J9_9BACT</name>
<evidence type="ECO:0000313" key="6">
    <source>
        <dbReference type="Proteomes" id="UP000176241"/>
    </source>
</evidence>
<dbReference type="InterPro" id="IPR008972">
    <property type="entry name" value="Cupredoxin"/>
</dbReference>
<dbReference type="Proteomes" id="UP000176241">
    <property type="component" value="Unassembled WGS sequence"/>
</dbReference>
<dbReference type="PROSITE" id="PS00079">
    <property type="entry name" value="MULTICOPPER_OXIDASE1"/>
    <property type="match status" value="1"/>
</dbReference>
<dbReference type="PROSITE" id="PS51257">
    <property type="entry name" value="PROKAR_LIPOPROTEIN"/>
    <property type="match status" value="1"/>
</dbReference>
<feature type="chain" id="PRO_5009581453" description="EfeO-type cupredoxin-like domain-containing protein" evidence="3">
    <location>
        <begin position="20"/>
        <end position="192"/>
    </location>
</feature>
<feature type="compositionally biased region" description="Acidic residues" evidence="2">
    <location>
        <begin position="61"/>
        <end position="76"/>
    </location>
</feature>